<evidence type="ECO:0000313" key="2">
    <source>
        <dbReference type="Proteomes" id="UP000055024"/>
    </source>
</evidence>
<dbReference type="AlphaFoldDB" id="A0A0V1G6W4"/>
<comment type="caution">
    <text evidence="1">The sequence shown here is derived from an EMBL/GenBank/DDBJ whole genome shotgun (WGS) entry which is preliminary data.</text>
</comment>
<dbReference type="Proteomes" id="UP000055024">
    <property type="component" value="Unassembled WGS sequence"/>
</dbReference>
<dbReference type="EMBL" id="JYDP01005805">
    <property type="protein sequence ID" value="KRY93982.1"/>
    <property type="molecule type" value="Genomic_DNA"/>
</dbReference>
<sequence>MECQILRKNIKTTNLLTLFAGINNQITRICPFLIITYN</sequence>
<reference evidence="1 2" key="1">
    <citation type="submission" date="2015-01" db="EMBL/GenBank/DDBJ databases">
        <title>Evolution of Trichinella species and genotypes.</title>
        <authorList>
            <person name="Korhonen P.K."/>
            <person name="Edoardo P."/>
            <person name="Giuseppe L.R."/>
            <person name="Gasser R.B."/>
        </authorList>
    </citation>
    <scope>NUCLEOTIDE SEQUENCE [LARGE SCALE GENOMIC DNA]</scope>
    <source>
        <strain evidence="1">ISS1029</strain>
    </source>
</reference>
<organism evidence="1 2">
    <name type="scientific">Trichinella zimbabwensis</name>
    <dbReference type="NCBI Taxonomy" id="268475"/>
    <lineage>
        <taxon>Eukaryota</taxon>
        <taxon>Metazoa</taxon>
        <taxon>Ecdysozoa</taxon>
        <taxon>Nematoda</taxon>
        <taxon>Enoplea</taxon>
        <taxon>Dorylaimia</taxon>
        <taxon>Trichinellida</taxon>
        <taxon>Trichinellidae</taxon>
        <taxon>Trichinella</taxon>
    </lineage>
</organism>
<keyword evidence="2" id="KW-1185">Reference proteome</keyword>
<name>A0A0V1G6W4_9BILA</name>
<proteinExistence type="predicted"/>
<gene>
    <name evidence="1" type="ORF">T11_12175</name>
</gene>
<protein>
    <submittedName>
        <fullName evidence="1">Uncharacterized protein</fullName>
    </submittedName>
</protein>
<evidence type="ECO:0000313" key="1">
    <source>
        <dbReference type="EMBL" id="KRY93982.1"/>
    </source>
</evidence>
<accession>A0A0V1G6W4</accession>